<comment type="caution">
    <text evidence="14">The sequence shown here is derived from an EMBL/GenBank/DDBJ whole genome shotgun (WGS) entry which is preliminary data.</text>
</comment>
<dbReference type="EC" id="2.3.1.20" evidence="4 11"/>
<keyword evidence="8 11" id="KW-0443">Lipid metabolism</keyword>
<dbReference type="GO" id="GO:0019432">
    <property type="term" value="P:triglyceride biosynthetic process"/>
    <property type="evidence" value="ECO:0007669"/>
    <property type="project" value="TreeGrafter"/>
</dbReference>
<evidence type="ECO:0000256" key="2">
    <source>
        <dbReference type="ARBA" id="ARBA00005189"/>
    </source>
</evidence>
<sequence length="469" mass="51172">MTTTERLSPLDASFLHLENEFAHMHIGSTSIFEGPPPPFEQVRALLESKLDDIPRYRQIARFVPFDLGRPVWVDDAHFNVDYHVRHTALPSPGGDEQLRLLVARLMSQQLDRARPLWEIWIVEGLDDDRWALVSKVHHAMVDGVSGAELLATMLDVSPDVVEPIPSAWSPRPAPGNVELATEAVADLVRSPYEQVRALRAATRVPRQALDHLKEIGAGLSSLTGVLSATPESSLNGPIGPHRRYVWTSVSVDDIKKVRGALGGSFNDVVLATVTRGFRALLRSRGESTDRVVRTLVPVSIRPRDDGEMATGDGTMENKVSAMFAELPVMLEDPGETLSAMSAQMSDLKDSKQAVAGEALTSMAGFTPPMVLALSERVVARGAQRNVNTVTTNVPGPQLPLYSVGRRMVAVYPYVPLAGQVRVGVAMFSYDGTVYFGITGDFDSCEDLEVLSDGIEAGMEDLLFLARQRA</sequence>
<dbReference type="GO" id="GO:0001666">
    <property type="term" value="P:response to hypoxia"/>
    <property type="evidence" value="ECO:0007669"/>
    <property type="project" value="TreeGrafter"/>
</dbReference>
<dbReference type="Pfam" id="PF06974">
    <property type="entry name" value="WS_DGAT_C"/>
    <property type="match status" value="1"/>
</dbReference>
<dbReference type="Proteomes" id="UP000727993">
    <property type="component" value="Unassembled WGS sequence"/>
</dbReference>
<keyword evidence="5 11" id="KW-0444">Lipid biosynthesis</keyword>
<name>A0A936NE76_9ACTN</name>
<dbReference type="AlphaFoldDB" id="A0A936NE76"/>
<comment type="similarity">
    <text evidence="3 11">Belongs to the long-chain O-acyltransferase family.</text>
</comment>
<dbReference type="Pfam" id="PF03007">
    <property type="entry name" value="WS_DGAT_cat"/>
    <property type="match status" value="1"/>
</dbReference>
<comment type="catalytic activity">
    <reaction evidence="10 11">
        <text>an acyl-CoA + a 1,2-diacyl-sn-glycerol = a triacyl-sn-glycerol + CoA</text>
        <dbReference type="Rhea" id="RHEA:10868"/>
        <dbReference type="ChEBI" id="CHEBI:17815"/>
        <dbReference type="ChEBI" id="CHEBI:57287"/>
        <dbReference type="ChEBI" id="CHEBI:58342"/>
        <dbReference type="ChEBI" id="CHEBI:64615"/>
        <dbReference type="EC" id="2.3.1.20"/>
    </reaction>
</comment>
<dbReference type="InterPro" id="IPR045034">
    <property type="entry name" value="O-acyltransferase_WSD1-like"/>
</dbReference>
<evidence type="ECO:0000256" key="3">
    <source>
        <dbReference type="ARBA" id="ARBA00009587"/>
    </source>
</evidence>
<evidence type="ECO:0000256" key="6">
    <source>
        <dbReference type="ARBA" id="ARBA00022679"/>
    </source>
</evidence>
<evidence type="ECO:0000313" key="14">
    <source>
        <dbReference type="EMBL" id="MBK9298700.1"/>
    </source>
</evidence>
<evidence type="ECO:0000256" key="7">
    <source>
        <dbReference type="ARBA" id="ARBA00022798"/>
    </source>
</evidence>
<dbReference type="SUPFAM" id="SSF52777">
    <property type="entry name" value="CoA-dependent acyltransferases"/>
    <property type="match status" value="1"/>
</dbReference>
<keyword evidence="7 11" id="KW-0319">Glycerol metabolism</keyword>
<evidence type="ECO:0000259" key="13">
    <source>
        <dbReference type="Pfam" id="PF06974"/>
    </source>
</evidence>
<proteinExistence type="inferred from homology"/>
<evidence type="ECO:0000256" key="11">
    <source>
        <dbReference type="RuleBase" id="RU361241"/>
    </source>
</evidence>
<dbReference type="GO" id="GO:0071731">
    <property type="term" value="P:response to nitric oxide"/>
    <property type="evidence" value="ECO:0007669"/>
    <property type="project" value="TreeGrafter"/>
</dbReference>
<dbReference type="InterPro" id="IPR023213">
    <property type="entry name" value="CAT-like_dom_sf"/>
</dbReference>
<comment type="pathway">
    <text evidence="1 11">Glycerolipid metabolism; triacylglycerol biosynthesis.</text>
</comment>
<dbReference type="GO" id="GO:0006071">
    <property type="term" value="P:glycerol metabolic process"/>
    <property type="evidence" value="ECO:0007669"/>
    <property type="project" value="UniProtKB-KW"/>
</dbReference>
<feature type="domain" description="O-acyltransferase WSD1-like N-terminal" evidence="12">
    <location>
        <begin position="7"/>
        <end position="269"/>
    </location>
</feature>
<evidence type="ECO:0000256" key="1">
    <source>
        <dbReference type="ARBA" id="ARBA00004771"/>
    </source>
</evidence>
<dbReference type="GO" id="GO:0005886">
    <property type="term" value="C:plasma membrane"/>
    <property type="evidence" value="ECO:0007669"/>
    <property type="project" value="TreeGrafter"/>
</dbReference>
<accession>A0A936NE76</accession>
<reference evidence="14 15" key="1">
    <citation type="submission" date="2020-10" db="EMBL/GenBank/DDBJ databases">
        <title>Connecting structure to function with the recovery of over 1000 high-quality activated sludge metagenome-assembled genomes encoding full-length rRNA genes using long-read sequencing.</title>
        <authorList>
            <person name="Singleton C.M."/>
            <person name="Petriglieri F."/>
            <person name="Kristensen J.M."/>
            <person name="Kirkegaard R.H."/>
            <person name="Michaelsen T.Y."/>
            <person name="Andersen M.H."/>
            <person name="Karst S.M."/>
            <person name="Dueholm M.S."/>
            <person name="Nielsen P.H."/>
            <person name="Albertsen M."/>
        </authorList>
    </citation>
    <scope>NUCLEOTIDE SEQUENCE [LARGE SCALE GENOMIC DNA]</scope>
    <source>
        <strain evidence="14">Lyne_18-Q3-R50-59_MAXAC.006</strain>
    </source>
</reference>
<evidence type="ECO:0000256" key="8">
    <source>
        <dbReference type="ARBA" id="ARBA00023098"/>
    </source>
</evidence>
<dbReference type="PANTHER" id="PTHR31650">
    <property type="entry name" value="O-ACYLTRANSFERASE (WSD1-LIKE) FAMILY PROTEIN"/>
    <property type="match status" value="1"/>
</dbReference>
<evidence type="ECO:0000256" key="4">
    <source>
        <dbReference type="ARBA" id="ARBA00013244"/>
    </source>
</evidence>
<dbReference type="InterPro" id="IPR004255">
    <property type="entry name" value="O-acyltransferase_WSD1_N"/>
</dbReference>
<evidence type="ECO:0000256" key="10">
    <source>
        <dbReference type="ARBA" id="ARBA00048109"/>
    </source>
</evidence>
<dbReference type="InterPro" id="IPR009721">
    <property type="entry name" value="O-acyltransferase_WSD1_C"/>
</dbReference>
<dbReference type="GO" id="GO:0051701">
    <property type="term" value="P:biological process involved in interaction with host"/>
    <property type="evidence" value="ECO:0007669"/>
    <property type="project" value="TreeGrafter"/>
</dbReference>
<keyword evidence="9 11" id="KW-0012">Acyltransferase</keyword>
<dbReference type="NCBIfam" id="TIGR02946">
    <property type="entry name" value="acyl_WS_DGAT"/>
    <property type="match status" value="1"/>
</dbReference>
<gene>
    <name evidence="14" type="ORF">IPN02_18110</name>
</gene>
<dbReference type="Gene3D" id="3.30.559.10">
    <property type="entry name" value="Chloramphenicol acetyltransferase-like domain"/>
    <property type="match status" value="1"/>
</dbReference>
<dbReference type="EMBL" id="JADJZA010000010">
    <property type="protein sequence ID" value="MBK9298700.1"/>
    <property type="molecule type" value="Genomic_DNA"/>
</dbReference>
<dbReference type="PANTHER" id="PTHR31650:SF1">
    <property type="entry name" value="WAX ESTER SYNTHASE_DIACYLGLYCEROL ACYLTRANSFERASE 4-RELATED"/>
    <property type="match status" value="1"/>
</dbReference>
<protein>
    <recommendedName>
        <fullName evidence="4 11">Diacylglycerol O-acyltransferase</fullName>
        <ecNumber evidence="4 11">2.3.1.20</ecNumber>
    </recommendedName>
</protein>
<evidence type="ECO:0000313" key="15">
    <source>
        <dbReference type="Proteomes" id="UP000727993"/>
    </source>
</evidence>
<evidence type="ECO:0000256" key="5">
    <source>
        <dbReference type="ARBA" id="ARBA00022516"/>
    </source>
</evidence>
<dbReference type="GO" id="GO:0004144">
    <property type="term" value="F:diacylglycerol O-acyltransferase activity"/>
    <property type="evidence" value="ECO:0007669"/>
    <property type="project" value="UniProtKB-EC"/>
</dbReference>
<evidence type="ECO:0000259" key="12">
    <source>
        <dbReference type="Pfam" id="PF03007"/>
    </source>
</evidence>
<dbReference type="InterPro" id="IPR014292">
    <property type="entry name" value="Acyl_transf_WS/DGAT"/>
</dbReference>
<comment type="pathway">
    <text evidence="2">Lipid metabolism.</text>
</comment>
<keyword evidence="6 11" id="KW-0808">Transferase</keyword>
<evidence type="ECO:0000256" key="9">
    <source>
        <dbReference type="ARBA" id="ARBA00023315"/>
    </source>
</evidence>
<organism evidence="14 15">
    <name type="scientific">Candidatus Neomicrothrix subdominans</name>
    <dbReference type="NCBI Taxonomy" id="2954438"/>
    <lineage>
        <taxon>Bacteria</taxon>
        <taxon>Bacillati</taxon>
        <taxon>Actinomycetota</taxon>
        <taxon>Acidimicrobiia</taxon>
        <taxon>Acidimicrobiales</taxon>
        <taxon>Microthrixaceae</taxon>
        <taxon>Candidatus Neomicrothrix</taxon>
    </lineage>
</organism>
<feature type="domain" description="O-acyltransferase WSD1 C-terminal" evidence="13">
    <location>
        <begin position="317"/>
        <end position="461"/>
    </location>
</feature>